<dbReference type="GO" id="GO:0016740">
    <property type="term" value="F:transferase activity"/>
    <property type="evidence" value="ECO:0007669"/>
    <property type="project" value="UniProtKB-KW"/>
</dbReference>
<feature type="domain" description="Bacterial sugar transferase" evidence="8">
    <location>
        <begin position="326"/>
        <end position="515"/>
    </location>
</feature>
<evidence type="ECO:0000256" key="3">
    <source>
        <dbReference type="ARBA" id="ARBA00022679"/>
    </source>
</evidence>
<evidence type="ECO:0000313" key="9">
    <source>
        <dbReference type="EMBL" id="MBY6322519.1"/>
    </source>
</evidence>
<evidence type="ECO:0000313" key="10">
    <source>
        <dbReference type="Proteomes" id="UP001520140"/>
    </source>
</evidence>
<dbReference type="EMBL" id="JABUKG010000021">
    <property type="protein sequence ID" value="MBY6322519.1"/>
    <property type="molecule type" value="Genomic_DNA"/>
</dbReference>
<dbReference type="Pfam" id="PF13727">
    <property type="entry name" value="CoA_binding_3"/>
    <property type="match status" value="1"/>
</dbReference>
<dbReference type="PANTHER" id="PTHR30576">
    <property type="entry name" value="COLANIC BIOSYNTHESIS UDP-GLUCOSE LIPID CARRIER TRANSFERASE"/>
    <property type="match status" value="1"/>
</dbReference>
<gene>
    <name evidence="9" type="ORF">HQ605_16970</name>
</gene>
<feature type="transmembrane region" description="Helical" evidence="7">
    <location>
        <begin position="333"/>
        <end position="352"/>
    </location>
</feature>
<evidence type="ECO:0000256" key="4">
    <source>
        <dbReference type="ARBA" id="ARBA00022692"/>
    </source>
</evidence>
<evidence type="ECO:0000259" key="8">
    <source>
        <dbReference type="Pfam" id="PF02397"/>
    </source>
</evidence>
<comment type="subcellular location">
    <subcellularLocation>
        <location evidence="1">Membrane</location>
        <topology evidence="1">Multi-pass membrane protein</topology>
    </subcellularLocation>
</comment>
<evidence type="ECO:0000256" key="2">
    <source>
        <dbReference type="ARBA" id="ARBA00006464"/>
    </source>
</evidence>
<dbReference type="PANTHER" id="PTHR30576:SF0">
    <property type="entry name" value="UNDECAPRENYL-PHOSPHATE N-ACETYLGALACTOSAMINYL 1-PHOSPHATE TRANSFERASE-RELATED"/>
    <property type="match status" value="1"/>
</dbReference>
<keyword evidence="4 7" id="KW-0812">Transmembrane</keyword>
<comment type="caution">
    <text evidence="9">The sequence shown here is derived from an EMBL/GenBank/DDBJ whole genome shotgun (WGS) entry which is preliminary data.</text>
</comment>
<dbReference type="Pfam" id="PF02397">
    <property type="entry name" value="Bac_transf"/>
    <property type="match status" value="1"/>
</dbReference>
<feature type="transmembrane region" description="Helical" evidence="7">
    <location>
        <begin position="94"/>
        <end position="113"/>
    </location>
</feature>
<dbReference type="InterPro" id="IPR017475">
    <property type="entry name" value="EPS_sugar_tfrase"/>
</dbReference>
<keyword evidence="3 9" id="KW-0808">Transferase</keyword>
<feature type="transmembrane region" description="Helical" evidence="7">
    <location>
        <begin position="153"/>
        <end position="173"/>
    </location>
</feature>
<reference evidence="9 10" key="1">
    <citation type="submission" date="2020-06" db="EMBL/GenBank/DDBJ databases">
        <title>Taxonomy, biology and ecology of Rhodococcus bacteria occurring in California pistachio and other woody hosts as revealed by genome sequence analyses.</title>
        <authorList>
            <person name="Gai Y."/>
            <person name="Riely B."/>
        </authorList>
    </citation>
    <scope>NUCLEOTIDE SEQUENCE [LARGE SCALE GENOMIC DNA]</scope>
    <source>
        <strain evidence="9 10">BP-284</strain>
    </source>
</reference>
<protein>
    <submittedName>
        <fullName evidence="9">Sugar transferase</fullName>
    </submittedName>
</protein>
<accession>A0ABS7NWU9</accession>
<dbReference type="InterPro" id="IPR003362">
    <property type="entry name" value="Bact_transf"/>
</dbReference>
<evidence type="ECO:0000256" key="1">
    <source>
        <dbReference type="ARBA" id="ARBA00004141"/>
    </source>
</evidence>
<dbReference type="Gene3D" id="3.40.50.720">
    <property type="entry name" value="NAD(P)-binding Rossmann-like Domain"/>
    <property type="match status" value="1"/>
</dbReference>
<name>A0ABS7NWU9_9NOCA</name>
<organism evidence="9 10">
    <name type="scientific">Rhodococcoides kroppenstedtii</name>
    <dbReference type="NCBI Taxonomy" id="293050"/>
    <lineage>
        <taxon>Bacteria</taxon>
        <taxon>Bacillati</taxon>
        <taxon>Actinomycetota</taxon>
        <taxon>Actinomycetes</taxon>
        <taxon>Mycobacteriales</taxon>
        <taxon>Nocardiaceae</taxon>
        <taxon>Rhodococcoides</taxon>
    </lineage>
</organism>
<evidence type="ECO:0000256" key="7">
    <source>
        <dbReference type="SAM" id="Phobius"/>
    </source>
</evidence>
<comment type="similarity">
    <text evidence="2">Belongs to the bacterial sugar transferase family.</text>
</comment>
<keyword evidence="6 7" id="KW-0472">Membrane</keyword>
<evidence type="ECO:0000256" key="6">
    <source>
        <dbReference type="ARBA" id="ARBA00023136"/>
    </source>
</evidence>
<feature type="transmembrane region" description="Helical" evidence="7">
    <location>
        <begin position="125"/>
        <end position="147"/>
    </location>
</feature>
<proteinExistence type="inferred from homology"/>
<dbReference type="NCBIfam" id="TIGR03025">
    <property type="entry name" value="EPS_sugtrans"/>
    <property type="match status" value="1"/>
</dbReference>
<sequence>MGVSHPLWDKLRIVVRPSTNPYGEKLVSDTLESRKTLSDNGFFTTEPRVHSLADRLRADPAYTALSVAGDVVAAILAILVARNWPGSGGIDHGWVPWLFVPLLLLLLASRSMYRRGLRRNFLDEIGPVQTSVALSVLLILALLITLGTEYRPGVFMVRVWIAAAVLVALARFLRTTIQRYLRVRGKSKAPTLIVGGGPIVHQLAARMKQFPEYGLDPVGVLDKAPVHGVPSDAPAEFTVPYLGMPSDLDAAVKATGAEELIVAFADVPTEQLVKTIRAAHRNKMRVWVVPRLFDTVGVRTRVEHLGGLPLMVLPHVDPKGWQFLFKGAMDRTLAGLGVLALSPVFLTLAILVKLSSPGPIFFSQERIGRDGVPFGCLKFRSMRPPRASDADFQLTEGAAPGGVEGVDRRTKIGKLMRQTSLDELPQLLNVLRGDMSLVGPRPERPAYVDLFEMQIRRYGERHRVKAGVTGWAQVHGLRGQTSIADRAEWDNYYIENWSLALDIKILFLTVAAVLKKAED</sequence>
<dbReference type="Proteomes" id="UP001520140">
    <property type="component" value="Unassembled WGS sequence"/>
</dbReference>
<keyword evidence="10" id="KW-1185">Reference proteome</keyword>
<keyword evidence="5 7" id="KW-1133">Transmembrane helix</keyword>
<evidence type="ECO:0000256" key="5">
    <source>
        <dbReference type="ARBA" id="ARBA00022989"/>
    </source>
</evidence>
<feature type="transmembrane region" description="Helical" evidence="7">
    <location>
        <begin position="61"/>
        <end position="82"/>
    </location>
</feature>